<protein>
    <submittedName>
        <fullName evidence="3">Lipase</fullName>
    </submittedName>
</protein>
<dbReference type="RefSeq" id="WP_113629999.1">
    <property type="nucleotide sequence ID" value="NZ_QHCV01000005.1"/>
</dbReference>
<sequence length="473" mass="49326">MHISLSRRVGSALTALASAIALPLAGAATAGPAAAQDQPAQTVSPADPGLAGSTVLGQTVPIDPGFSLPPTMPGVYDPNDPFYLPPADLPSQPGTIIRTQPAPQLLNPFANGGAGTAQKILYSSTDEKGRKVAVSGFTIEPVAPWKGKGPTPTIVFAPGTRGEADICAPSREAGLLAGINPGNLSLGLDYELPFMYIASAMGIRVVATDLIGLGTPGAHTYVNTRDEAHATLDAARAGLAAMKLPADSPVGFYGYSQGGGATAAAAEFAGEYAPDLDIKGTYAGAPPSNLYEVAKAVDGNAIAGVLGYVLNGELEREPQLSYLVDQEFNEKGKRFLQETKDRCIVDTVGSYAFTDTRTLTKTGESFNQLLDRLPDLRAIVDAQILGKRKLNAPMLVVNGRADDTIPFGQARQMAADYCSSGGKVQFVASEIPPILPKAAVNHALPMIEQLPTSYGYLIDRFNDVPAPSNCGQF</sequence>
<dbReference type="Gene3D" id="3.40.50.1820">
    <property type="entry name" value="alpha/beta hydrolase"/>
    <property type="match status" value="1"/>
</dbReference>
<keyword evidence="2" id="KW-0732">Signal</keyword>
<evidence type="ECO:0000256" key="1">
    <source>
        <dbReference type="SAM" id="MobiDB-lite"/>
    </source>
</evidence>
<gene>
    <name evidence="3" type="ORF">DLJ54_00905</name>
</gene>
<name>A0A364V8P4_9CORY</name>
<dbReference type="AlphaFoldDB" id="A0A364V8P4"/>
<dbReference type="GO" id="GO:0004806">
    <property type="term" value="F:triacylglycerol lipase activity"/>
    <property type="evidence" value="ECO:0007669"/>
    <property type="project" value="InterPro"/>
</dbReference>
<dbReference type="SUPFAM" id="SSF53474">
    <property type="entry name" value="alpha/beta-Hydrolases"/>
    <property type="match status" value="1"/>
</dbReference>
<reference evidence="3 4" key="1">
    <citation type="journal article" date="2018" name="Syst. Appl. Microbiol.">
        <title>Corynebacterium heidelbergense sp. nov., isolated from the preen glands of Egyptian geese (Alopochen aegyptiacus).</title>
        <authorList>
            <person name="Braun M.S."/>
            <person name="Wang E."/>
            <person name="Zimmermann S."/>
            <person name="Wink M."/>
        </authorList>
    </citation>
    <scope>NUCLEOTIDE SEQUENCE [LARGE SCALE GENOMIC DNA]</scope>
    <source>
        <strain evidence="3 4">647</strain>
    </source>
</reference>
<dbReference type="PANTHER" id="PTHR34853:SF1">
    <property type="entry name" value="LIPASE 5"/>
    <property type="match status" value="1"/>
</dbReference>
<dbReference type="PANTHER" id="PTHR34853">
    <property type="match status" value="1"/>
</dbReference>
<evidence type="ECO:0000313" key="4">
    <source>
        <dbReference type="Proteomes" id="UP000251577"/>
    </source>
</evidence>
<comment type="caution">
    <text evidence="3">The sequence shown here is derived from an EMBL/GenBank/DDBJ whole genome shotgun (WGS) entry which is preliminary data.</text>
</comment>
<organism evidence="3 4">
    <name type="scientific">Corynebacterium heidelbergense</name>
    <dbReference type="NCBI Taxonomy" id="2055947"/>
    <lineage>
        <taxon>Bacteria</taxon>
        <taxon>Bacillati</taxon>
        <taxon>Actinomycetota</taxon>
        <taxon>Actinomycetes</taxon>
        <taxon>Mycobacteriales</taxon>
        <taxon>Corynebacteriaceae</taxon>
        <taxon>Corynebacterium</taxon>
    </lineage>
</organism>
<evidence type="ECO:0000256" key="2">
    <source>
        <dbReference type="SAM" id="SignalP"/>
    </source>
</evidence>
<accession>A0A364V8P4</accession>
<dbReference type="InterPro" id="IPR005152">
    <property type="entry name" value="Lipase_secreted"/>
</dbReference>
<dbReference type="Proteomes" id="UP000251577">
    <property type="component" value="Unassembled WGS sequence"/>
</dbReference>
<feature type="region of interest" description="Disordered" evidence="1">
    <location>
        <begin position="36"/>
        <end position="56"/>
    </location>
</feature>
<dbReference type="Pfam" id="PF03583">
    <property type="entry name" value="LIP"/>
    <property type="match status" value="1"/>
</dbReference>
<dbReference type="Gene3D" id="1.10.260.130">
    <property type="match status" value="1"/>
</dbReference>
<dbReference type="InterPro" id="IPR029058">
    <property type="entry name" value="AB_hydrolase_fold"/>
</dbReference>
<feature type="chain" id="PRO_5038444699" evidence="2">
    <location>
        <begin position="31"/>
        <end position="473"/>
    </location>
</feature>
<dbReference type="EMBL" id="QHCV01000005">
    <property type="protein sequence ID" value="RAV32988.1"/>
    <property type="molecule type" value="Genomic_DNA"/>
</dbReference>
<keyword evidence="4" id="KW-1185">Reference proteome</keyword>
<dbReference type="GO" id="GO:0016042">
    <property type="term" value="P:lipid catabolic process"/>
    <property type="evidence" value="ECO:0007669"/>
    <property type="project" value="InterPro"/>
</dbReference>
<dbReference type="PIRSF" id="PIRSF029171">
    <property type="entry name" value="Esterase_LipA"/>
    <property type="match status" value="1"/>
</dbReference>
<proteinExistence type="predicted"/>
<evidence type="ECO:0000313" key="3">
    <source>
        <dbReference type="EMBL" id="RAV32988.1"/>
    </source>
</evidence>
<feature type="signal peptide" evidence="2">
    <location>
        <begin position="1"/>
        <end position="30"/>
    </location>
</feature>